<keyword evidence="9" id="KW-1185">Reference proteome</keyword>
<organism evidence="8 9">
    <name type="scientific">Staphylococcus canis</name>
    <dbReference type="NCBI Taxonomy" id="2724942"/>
    <lineage>
        <taxon>Bacteria</taxon>
        <taxon>Bacillati</taxon>
        <taxon>Bacillota</taxon>
        <taxon>Bacilli</taxon>
        <taxon>Bacillales</taxon>
        <taxon>Staphylococcaceae</taxon>
        <taxon>Staphylococcus</taxon>
    </lineage>
</organism>
<dbReference type="GO" id="GO:0004386">
    <property type="term" value="F:helicase activity"/>
    <property type="evidence" value="ECO:0007669"/>
    <property type="project" value="UniProtKB-KW"/>
</dbReference>
<dbReference type="EMBL" id="JABANU010000015">
    <property type="protein sequence ID" value="MBI5975369.1"/>
    <property type="molecule type" value="Genomic_DNA"/>
</dbReference>
<accession>A0ABS0T9F7</accession>
<dbReference type="SUPFAM" id="SSF53098">
    <property type="entry name" value="Ribonuclease H-like"/>
    <property type="match status" value="1"/>
</dbReference>
<comment type="similarity">
    <text evidence="6">Belongs to the helicase family. DinG subfamily. Type 2 sub-subfamily.</text>
</comment>
<dbReference type="InterPro" id="IPR012337">
    <property type="entry name" value="RNaseH-like_sf"/>
</dbReference>
<dbReference type="InterPro" id="IPR006555">
    <property type="entry name" value="ATP-dep_Helicase_C"/>
</dbReference>
<evidence type="ECO:0000256" key="6">
    <source>
        <dbReference type="RuleBase" id="RU364106"/>
    </source>
</evidence>
<keyword evidence="2 6" id="KW-0547">Nucleotide-binding</keyword>
<evidence type="ECO:0000256" key="2">
    <source>
        <dbReference type="ARBA" id="ARBA00022741"/>
    </source>
</evidence>
<comment type="caution">
    <text evidence="8">The sequence shown here is derived from an EMBL/GenBank/DDBJ whole genome shotgun (WGS) entry which is preliminary data.</text>
</comment>
<dbReference type="RefSeq" id="WP_198618146.1">
    <property type="nucleotide sequence ID" value="NZ_JABANU010000015.1"/>
</dbReference>
<dbReference type="PANTHER" id="PTHR30231:SF41">
    <property type="entry name" value="DNA POLYMERASE III SUBUNIT EPSILON"/>
    <property type="match status" value="1"/>
</dbReference>
<proteinExistence type="inferred from homology"/>
<name>A0ABS0T9F7_9STAP</name>
<dbReference type="InterPro" id="IPR014013">
    <property type="entry name" value="Helic_SF1/SF2_ATP-bd_DinG/Rad3"/>
</dbReference>
<reference evidence="8 9" key="1">
    <citation type="submission" date="2020-04" db="EMBL/GenBank/DDBJ databases">
        <title>Staphylococcus species from domestic dog.</title>
        <authorList>
            <person name="Paterson G.K."/>
        </authorList>
    </citation>
    <scope>NUCLEOTIDE SEQUENCE [LARGE SCALE GENOMIC DNA]</scope>
    <source>
        <strain evidence="8 9">H16/1A</strain>
    </source>
</reference>
<sequence>MCKNTRFAVIDLETTGNHLDHDEIIQIGITFVENNQVVDTYHSMIKTHLEIPTFIQALTSIESDMLKEAPYFSEIAHEIYHRIKDCVFVAHNVNFDLVFLKRALKSQHIHFQPKGVLDTLEIFQIAFPTEKSYQLSEIAASLNIPLTNAHRADEDAHTTAILLIKAFQQFERLPLDTKKQLYYLSKSLKYQLHDYFFELVRHHDEALALEGLKRFDHIYYKPQQSLEVAPIQFNGDLKDLYRVIIEKSNYQYRESQLYLSEIIFNQLMHNEKALIEAETGSGKSMAYLVAAIMYYIETGEHVMISTNTKLLQNQLLEHDIPIINKALNTQINAKLIKSKKDYISIGLISEVLKDTYSNYEVNLLKMQLLIWILYTNTGDIQELNLRGSQKMYITQKIETNPTSFRQIHYYHHIKNNAKKIQIGVTNHAHLLHASSEHSIYQLFHHCIVDEAHRLPDYALNYAISELSYNDIKYQLGLIGKNEHEKLLKQVDILEQERILQQLDIAPIDVFTLKYELNEIHQYNEQFFELLFSIVKESQIYDEESSKLYYVYNINTETLIPNLRQYLSKLDEMIHYLKPLKHKVTRAIQNHIIYIRNHFKVLEENISKNDTFYVSLKNINQKSTIKIHIKTQSIKHVLTQQLLNKFDSITFISGTLTFNHSFSAFEKWFETEQSFNSYQIKPNHSYEDKGHIFVPEDLGKFNYKNYDLYIEKMIEYISRYVHQIKGKCLILFTSYQMLYTVMEYLNEMSEFEDYVILSQQPNQNYKIVQQFNQFDKAILLGTTSFFEGFDYQSSQIKCVMIAKLPFLSQYDEKVMLLQKEFDNIFKDYVLPEAVLRFRQGLGRLIRNENDKGIIVSFDNRLLHSSYSHFFLDSLDAYQTHEGNIDDFESILKHLNRKYN</sequence>
<dbReference type="Gene3D" id="3.40.50.300">
    <property type="entry name" value="P-loop containing nucleotide triphosphate hydrolases"/>
    <property type="match status" value="2"/>
</dbReference>
<evidence type="ECO:0000256" key="4">
    <source>
        <dbReference type="ARBA" id="ARBA00022839"/>
    </source>
</evidence>
<dbReference type="InterPro" id="IPR013520">
    <property type="entry name" value="Ribonucl_H"/>
</dbReference>
<dbReference type="Pfam" id="PF00270">
    <property type="entry name" value="DEAD"/>
    <property type="match status" value="1"/>
</dbReference>
<dbReference type="SMART" id="SM00479">
    <property type="entry name" value="EXOIII"/>
    <property type="match status" value="1"/>
</dbReference>
<dbReference type="SUPFAM" id="SSF52540">
    <property type="entry name" value="P-loop containing nucleoside triphosphate hydrolases"/>
    <property type="match status" value="1"/>
</dbReference>
<protein>
    <recommendedName>
        <fullName evidence="6">3'-5' exonuclease DinG</fullName>
        <ecNumber evidence="6">3.1.-.-</ecNumber>
    </recommendedName>
</protein>
<keyword evidence="8" id="KW-0347">Helicase</keyword>
<gene>
    <name evidence="6" type="primary">dinG</name>
    <name evidence="8" type="ORF">HHH54_07095</name>
</gene>
<dbReference type="Pfam" id="PF13307">
    <property type="entry name" value="Helicase_C_2"/>
    <property type="match status" value="1"/>
</dbReference>
<dbReference type="EC" id="3.1.-.-" evidence="6"/>
<dbReference type="InterPro" id="IPR011545">
    <property type="entry name" value="DEAD/DEAH_box_helicase_dom"/>
</dbReference>
<dbReference type="NCBIfam" id="TIGR01407">
    <property type="entry name" value="dinG_rel"/>
    <property type="match status" value="1"/>
</dbReference>
<evidence type="ECO:0000256" key="3">
    <source>
        <dbReference type="ARBA" id="ARBA00022801"/>
    </source>
</evidence>
<dbReference type="InterPro" id="IPR027417">
    <property type="entry name" value="P-loop_NTPase"/>
</dbReference>
<dbReference type="CDD" id="cd06127">
    <property type="entry name" value="DEDDh"/>
    <property type="match status" value="1"/>
</dbReference>
<dbReference type="InterPro" id="IPR036397">
    <property type="entry name" value="RNaseH_sf"/>
</dbReference>
<keyword evidence="3 6" id="KW-0378">Hydrolase</keyword>
<keyword evidence="4 6" id="KW-0269">Exonuclease</keyword>
<evidence type="ECO:0000256" key="5">
    <source>
        <dbReference type="ARBA" id="ARBA00022840"/>
    </source>
</evidence>
<evidence type="ECO:0000256" key="1">
    <source>
        <dbReference type="ARBA" id="ARBA00022722"/>
    </source>
</evidence>
<keyword evidence="1 6" id="KW-0540">Nuclease</keyword>
<dbReference type="InterPro" id="IPR006054">
    <property type="entry name" value="DnaQ"/>
</dbReference>
<dbReference type="Proteomes" id="UP000751852">
    <property type="component" value="Unassembled WGS sequence"/>
</dbReference>
<dbReference type="SMART" id="SM00491">
    <property type="entry name" value="HELICc2"/>
    <property type="match status" value="1"/>
</dbReference>
<dbReference type="PANTHER" id="PTHR30231">
    <property type="entry name" value="DNA POLYMERASE III SUBUNIT EPSILON"/>
    <property type="match status" value="1"/>
</dbReference>
<evidence type="ECO:0000313" key="8">
    <source>
        <dbReference type="EMBL" id="MBI5975369.1"/>
    </source>
</evidence>
<dbReference type="InterPro" id="IPR006310">
    <property type="entry name" value="DinG"/>
</dbReference>
<feature type="domain" description="Helicase ATP-binding" evidence="7">
    <location>
        <begin position="242"/>
        <end position="505"/>
    </location>
</feature>
<dbReference type="PROSITE" id="PS51193">
    <property type="entry name" value="HELICASE_ATP_BIND_2"/>
    <property type="match status" value="1"/>
</dbReference>
<keyword evidence="5 6" id="KW-0067">ATP-binding</keyword>
<evidence type="ECO:0000259" key="7">
    <source>
        <dbReference type="PROSITE" id="PS51193"/>
    </source>
</evidence>
<evidence type="ECO:0000313" key="9">
    <source>
        <dbReference type="Proteomes" id="UP000751852"/>
    </source>
</evidence>
<dbReference type="Pfam" id="PF00929">
    <property type="entry name" value="RNase_T"/>
    <property type="match status" value="1"/>
</dbReference>
<dbReference type="Gene3D" id="3.30.420.10">
    <property type="entry name" value="Ribonuclease H-like superfamily/Ribonuclease H"/>
    <property type="match status" value="1"/>
</dbReference>
<comment type="function">
    <text evidence="6">3'-5' exonuclease.</text>
</comment>
<dbReference type="NCBIfam" id="TIGR00573">
    <property type="entry name" value="dnaq"/>
    <property type="match status" value="1"/>
</dbReference>